<protein>
    <submittedName>
        <fullName evidence="4">Anti-sigma factor antagonist</fullName>
    </submittedName>
</protein>
<dbReference type="CDD" id="cd07043">
    <property type="entry name" value="STAS_anti-anti-sigma_factors"/>
    <property type="match status" value="1"/>
</dbReference>
<gene>
    <name evidence="4" type="ORF">CP968_30360</name>
    <name evidence="3" type="ORF">GCM10010371_35500</name>
</gene>
<dbReference type="EMBL" id="CP023701">
    <property type="protein sequence ID" value="QEU82008.1"/>
    <property type="molecule type" value="Genomic_DNA"/>
</dbReference>
<dbReference type="InterPro" id="IPR002645">
    <property type="entry name" value="STAS_dom"/>
</dbReference>
<reference evidence="3" key="1">
    <citation type="journal article" date="2014" name="Int. J. Syst. Evol. Microbiol.">
        <title>Complete genome sequence of Corynebacterium casei LMG S-19264T (=DSM 44701T), isolated from a smear-ripened cheese.</title>
        <authorList>
            <consortium name="US DOE Joint Genome Institute (JGI-PGF)"/>
            <person name="Walter F."/>
            <person name="Albersmeier A."/>
            <person name="Kalinowski J."/>
            <person name="Ruckert C."/>
        </authorList>
    </citation>
    <scope>NUCLEOTIDE SEQUENCE</scope>
    <source>
        <strain evidence="3">JCM 4834</strain>
    </source>
</reference>
<dbReference type="AlphaFoldDB" id="A0A5P2US80"/>
<organism evidence="4 5">
    <name type="scientific">Streptomyces subrutilus</name>
    <dbReference type="NCBI Taxonomy" id="36818"/>
    <lineage>
        <taxon>Bacteria</taxon>
        <taxon>Bacillati</taxon>
        <taxon>Actinomycetota</taxon>
        <taxon>Actinomycetes</taxon>
        <taxon>Kitasatosporales</taxon>
        <taxon>Streptomycetaceae</taxon>
        <taxon>Streptomyces</taxon>
    </lineage>
</organism>
<evidence type="ECO:0000313" key="3">
    <source>
        <dbReference type="EMBL" id="GGZ72479.1"/>
    </source>
</evidence>
<evidence type="ECO:0000313" key="4">
    <source>
        <dbReference type="EMBL" id="QEU82008.1"/>
    </source>
</evidence>
<dbReference type="PROSITE" id="PS50801">
    <property type="entry name" value="STAS"/>
    <property type="match status" value="1"/>
</dbReference>
<dbReference type="Gene3D" id="3.30.750.24">
    <property type="entry name" value="STAS domain"/>
    <property type="match status" value="1"/>
</dbReference>
<dbReference type="Pfam" id="PF13466">
    <property type="entry name" value="STAS_2"/>
    <property type="match status" value="1"/>
</dbReference>
<keyword evidence="5" id="KW-1185">Reference proteome</keyword>
<dbReference type="OrthoDB" id="4319784at2"/>
<dbReference type="Proteomes" id="UP000634660">
    <property type="component" value="Unassembled WGS sequence"/>
</dbReference>
<evidence type="ECO:0000313" key="5">
    <source>
        <dbReference type="Proteomes" id="UP000326831"/>
    </source>
</evidence>
<dbReference type="InterPro" id="IPR036513">
    <property type="entry name" value="STAS_dom_sf"/>
</dbReference>
<name>A0A5P2US80_9ACTN</name>
<reference evidence="4 5" key="2">
    <citation type="submission" date="2017-09" db="EMBL/GenBank/DDBJ databases">
        <authorList>
            <person name="Lee N."/>
            <person name="Cho B.-K."/>
        </authorList>
    </citation>
    <scope>NUCLEOTIDE SEQUENCE [LARGE SCALE GENOMIC DNA]</scope>
    <source>
        <strain evidence="4 5">ATCC 27467</strain>
    </source>
</reference>
<dbReference type="EMBL" id="BMVX01000012">
    <property type="protein sequence ID" value="GGZ72479.1"/>
    <property type="molecule type" value="Genomic_DNA"/>
</dbReference>
<dbReference type="SUPFAM" id="SSF52091">
    <property type="entry name" value="SpoIIaa-like"/>
    <property type="match status" value="1"/>
</dbReference>
<feature type="compositionally biased region" description="Low complexity" evidence="1">
    <location>
        <begin position="1"/>
        <end position="10"/>
    </location>
</feature>
<sequence>MRTPLDAPIDAPVPPAARALAGPLSESPVEPVPEARSDRLPRLRSTLGADGVLAVTLAGEFDHYTCAPLRDLLADGAARGARHLVVDAARVGFCDSSLLHVLDRWVRGGRGLELSAASAPVRLLLGLAARIPQCPGGWFDPA</sequence>
<evidence type="ECO:0000256" key="1">
    <source>
        <dbReference type="SAM" id="MobiDB-lite"/>
    </source>
</evidence>
<evidence type="ECO:0000259" key="2">
    <source>
        <dbReference type="PROSITE" id="PS50801"/>
    </source>
</evidence>
<dbReference type="RefSeq" id="WP_150521008.1">
    <property type="nucleotide sequence ID" value="NZ_BMVX01000012.1"/>
</dbReference>
<feature type="region of interest" description="Disordered" evidence="1">
    <location>
        <begin position="1"/>
        <end position="41"/>
    </location>
</feature>
<feature type="domain" description="STAS" evidence="2">
    <location>
        <begin position="50"/>
        <end position="102"/>
    </location>
</feature>
<dbReference type="KEGG" id="ssub:CP968_30360"/>
<proteinExistence type="predicted"/>
<reference evidence="3" key="3">
    <citation type="submission" date="2020-09" db="EMBL/GenBank/DDBJ databases">
        <authorList>
            <person name="Sun Q."/>
            <person name="Ohkuma M."/>
        </authorList>
    </citation>
    <scope>NUCLEOTIDE SEQUENCE</scope>
    <source>
        <strain evidence="3">JCM 4834</strain>
    </source>
</reference>
<dbReference type="Proteomes" id="UP000326831">
    <property type="component" value="Chromosome"/>
</dbReference>
<accession>A0A5P2US80</accession>
<dbReference type="InterPro" id="IPR058548">
    <property type="entry name" value="MlaB-like_STAS"/>
</dbReference>